<protein>
    <submittedName>
        <fullName evidence="1">Uncharacterized protein</fullName>
    </submittedName>
</protein>
<dbReference type="Proteomes" id="UP000683925">
    <property type="component" value="Unassembled WGS sequence"/>
</dbReference>
<dbReference type="OMA" id="CFIQINK"/>
<dbReference type="EMBL" id="CAJJDP010000123">
    <property type="protein sequence ID" value="CAD8200866.1"/>
    <property type="molecule type" value="Genomic_DNA"/>
</dbReference>
<keyword evidence="2" id="KW-1185">Reference proteome</keyword>
<gene>
    <name evidence="1" type="ORF">POCTA_138.1.T1230025</name>
</gene>
<evidence type="ECO:0000313" key="1">
    <source>
        <dbReference type="EMBL" id="CAD8200866.1"/>
    </source>
</evidence>
<dbReference type="AlphaFoldDB" id="A0A8S1XIA4"/>
<sequence>MNSLIKKYFNQIAQGNFEAPLANPEKVLEVGNLVLRISQYLNDKELLCFIQINKKIRQLSQECNQLNIRVLQIRLSKQTQILDNYIHNPEYLNTKHCNKDMFYSFYNISMEQTKYIKIQDLFKKKQKQASESQIQKQKQGILKQEKLMDAISFKQINTQMGEEKKIELEKLISEVYLLLSEEAPQPKPQSAFKLNDLTKNLCPIVQYKRVKQLVQKLKGSQ</sequence>
<organism evidence="1 2">
    <name type="scientific">Paramecium octaurelia</name>
    <dbReference type="NCBI Taxonomy" id="43137"/>
    <lineage>
        <taxon>Eukaryota</taxon>
        <taxon>Sar</taxon>
        <taxon>Alveolata</taxon>
        <taxon>Ciliophora</taxon>
        <taxon>Intramacronucleata</taxon>
        <taxon>Oligohymenophorea</taxon>
        <taxon>Peniculida</taxon>
        <taxon>Parameciidae</taxon>
        <taxon>Paramecium</taxon>
    </lineage>
</organism>
<dbReference type="OrthoDB" id="309775at2759"/>
<comment type="caution">
    <text evidence="1">The sequence shown here is derived from an EMBL/GenBank/DDBJ whole genome shotgun (WGS) entry which is preliminary data.</text>
</comment>
<name>A0A8S1XIA4_PAROT</name>
<reference evidence="1" key="1">
    <citation type="submission" date="2021-01" db="EMBL/GenBank/DDBJ databases">
        <authorList>
            <consortium name="Genoscope - CEA"/>
            <person name="William W."/>
        </authorList>
    </citation>
    <scope>NUCLEOTIDE SEQUENCE</scope>
</reference>
<accession>A0A8S1XIA4</accession>
<evidence type="ECO:0000313" key="2">
    <source>
        <dbReference type="Proteomes" id="UP000683925"/>
    </source>
</evidence>
<proteinExistence type="predicted"/>